<accession>C4XUH7</accession>
<geneLocation type="plasmid" evidence="3 4">
    <name>pDMC1</name>
</geneLocation>
<gene>
    <name evidence="3" type="ordered locus">DMR_p1_00120</name>
</gene>
<feature type="domain" description="DUF6444" evidence="2">
    <location>
        <begin position="30"/>
        <end position="83"/>
    </location>
</feature>
<evidence type="ECO:0000313" key="3">
    <source>
        <dbReference type="EMBL" id="BAH73428.1"/>
    </source>
</evidence>
<dbReference type="KEGG" id="dma:DMR_p1_00120"/>
<feature type="compositionally biased region" description="Polar residues" evidence="1">
    <location>
        <begin position="47"/>
        <end position="63"/>
    </location>
</feature>
<dbReference type="EMBL" id="AP010905">
    <property type="protein sequence ID" value="BAH73428.1"/>
    <property type="molecule type" value="Genomic_DNA"/>
</dbReference>
<dbReference type="HOGENOM" id="CLU_1783754_0_0_7"/>
<protein>
    <recommendedName>
        <fullName evidence="2">DUF6444 domain-containing protein</fullName>
    </recommendedName>
</protein>
<evidence type="ECO:0000256" key="1">
    <source>
        <dbReference type="SAM" id="MobiDB-lite"/>
    </source>
</evidence>
<dbReference type="Proteomes" id="UP000009071">
    <property type="component" value="Plasmid pDMC1"/>
</dbReference>
<feature type="region of interest" description="Disordered" evidence="1">
    <location>
        <begin position="47"/>
        <end position="85"/>
    </location>
</feature>
<evidence type="ECO:0000259" key="2">
    <source>
        <dbReference type="Pfam" id="PF20042"/>
    </source>
</evidence>
<dbReference type="Pfam" id="PF20042">
    <property type="entry name" value="DUF6444"/>
    <property type="match status" value="1"/>
</dbReference>
<keyword evidence="3" id="KW-0614">Plasmid</keyword>
<dbReference type="InterPro" id="IPR045618">
    <property type="entry name" value="DUF6444"/>
</dbReference>
<dbReference type="AlphaFoldDB" id="C4XUH7"/>
<organism evidence="3 4">
    <name type="scientific">Solidesulfovibrio magneticus (strain ATCC 700980 / DSM 13731 / RS-1)</name>
    <name type="common">Desulfovibrio magneticus</name>
    <dbReference type="NCBI Taxonomy" id="573370"/>
    <lineage>
        <taxon>Bacteria</taxon>
        <taxon>Pseudomonadati</taxon>
        <taxon>Thermodesulfobacteriota</taxon>
        <taxon>Desulfovibrionia</taxon>
        <taxon>Desulfovibrionales</taxon>
        <taxon>Desulfovibrionaceae</taxon>
        <taxon>Solidesulfovibrio</taxon>
    </lineage>
</organism>
<keyword evidence="4" id="KW-1185">Reference proteome</keyword>
<evidence type="ECO:0000313" key="4">
    <source>
        <dbReference type="Proteomes" id="UP000009071"/>
    </source>
</evidence>
<sequence length="145" mass="16474">MDHAMASAKLITPEVVRHTPWPMLGFVHELTVENRKLRLEIEALQAKLNQNSANSNKPPSSDSPFKPRAKKTNKTEPRKKRIGVRQQCLRPTEITELHPGPCACGCPDLIDPEPYYIHQHIEIPEPRLDVEHIILYQGRCSVSAQ</sequence>
<name>C4XUH7_SOLM1</name>
<feature type="compositionally biased region" description="Basic residues" evidence="1">
    <location>
        <begin position="67"/>
        <end position="83"/>
    </location>
</feature>
<reference evidence="3 4" key="1">
    <citation type="journal article" date="2009" name="Genome Res.">
        <title>Whole genome sequence of Desulfovibrio magneticus strain RS-1 revealed common gene clusters in magnetotactic bacteria.</title>
        <authorList>
            <person name="Nakazawa H."/>
            <person name="Arakaki A."/>
            <person name="Narita-Yamada S."/>
            <person name="Yashiro I."/>
            <person name="Jinno K."/>
            <person name="Aoki N."/>
            <person name="Tsuruyama A."/>
            <person name="Okamura Y."/>
            <person name="Tanikawa S."/>
            <person name="Fujita N."/>
            <person name="Takeyama H."/>
            <person name="Matsunaga T."/>
        </authorList>
    </citation>
    <scope>NUCLEOTIDE SEQUENCE [LARGE SCALE GENOMIC DNA]</scope>
    <source>
        <strain evidence="4">ATCC 700980 / DSM 13731 / RS-1</strain>
    </source>
</reference>
<proteinExistence type="predicted"/>